<evidence type="ECO:0000313" key="2">
    <source>
        <dbReference type="Proteomes" id="UP000195437"/>
    </source>
</evidence>
<dbReference type="InterPro" id="IPR036908">
    <property type="entry name" value="RlpA-like_sf"/>
</dbReference>
<dbReference type="Gene3D" id="2.40.40.10">
    <property type="entry name" value="RlpA-like domain"/>
    <property type="match status" value="1"/>
</dbReference>
<proteinExistence type="predicted"/>
<accession>A0A1Y0IMH8</accession>
<organism evidence="1 2">
    <name type="scientific">Tumebacillus avium</name>
    <dbReference type="NCBI Taxonomy" id="1903704"/>
    <lineage>
        <taxon>Bacteria</taxon>
        <taxon>Bacillati</taxon>
        <taxon>Bacillota</taxon>
        <taxon>Bacilli</taxon>
        <taxon>Bacillales</taxon>
        <taxon>Alicyclobacillaceae</taxon>
        <taxon>Tumebacillus</taxon>
    </lineage>
</organism>
<evidence type="ECO:0000313" key="1">
    <source>
        <dbReference type="EMBL" id="ARU61026.1"/>
    </source>
</evidence>
<sequence length="300" mass="34535">MAKNKAAVVPAGAEFMVRVNDQNVYQLKDKKRAEKMAERLNRIFQDGDRDLDFLTPSVMGKDDKLYYGIICPTVRKNKGRTHFHNPKRKAVDRNMYPPVDWVDSPEPDKQTVVFEFESTDTNVPWVTALVVTNRIRRAIELHFPDASGRRKHPLRCYLLYIPHNQTDAIETVIADKAYCAVYAHPCQGRSGGTHSPKCEELGYRPENISNPFTAYFEDEDEFEILHGCDLTCAITRSNGWYTKYKNHFLRVTNLKNNRSVVVRVTDEAPRGRGVELTYWAWQAIGKPTDRNAVRIELLKS</sequence>
<dbReference type="OrthoDB" id="2988992at2"/>
<dbReference type="SUPFAM" id="SSF50685">
    <property type="entry name" value="Barwin-like endoglucanases"/>
    <property type="match status" value="1"/>
</dbReference>
<dbReference type="EMBL" id="CP021434">
    <property type="protein sequence ID" value="ARU61026.1"/>
    <property type="molecule type" value="Genomic_DNA"/>
</dbReference>
<reference evidence="2" key="1">
    <citation type="submission" date="2017-05" db="EMBL/GenBank/DDBJ databases">
        <authorList>
            <person name="Sung H."/>
        </authorList>
    </citation>
    <scope>NUCLEOTIDE SEQUENCE [LARGE SCALE GENOMIC DNA]</scope>
    <source>
        <strain evidence="2">AR23208</strain>
    </source>
</reference>
<dbReference type="KEGG" id="tum:CBW65_07980"/>
<keyword evidence="2" id="KW-1185">Reference proteome</keyword>
<dbReference type="AlphaFoldDB" id="A0A1Y0IMH8"/>
<protein>
    <submittedName>
        <fullName evidence="1">Uncharacterized protein</fullName>
    </submittedName>
</protein>
<dbReference type="Proteomes" id="UP000195437">
    <property type="component" value="Chromosome"/>
</dbReference>
<gene>
    <name evidence="1" type="ORF">CBW65_07980</name>
</gene>
<name>A0A1Y0IMH8_9BACL</name>
<dbReference type="RefSeq" id="WP_087456411.1">
    <property type="nucleotide sequence ID" value="NZ_CP021434.1"/>
</dbReference>